<feature type="region of interest" description="Disordered" evidence="1">
    <location>
        <begin position="1"/>
        <end position="118"/>
    </location>
</feature>
<dbReference type="InterPro" id="IPR038322">
    <property type="entry name" value="Pex19_C_sf"/>
</dbReference>
<dbReference type="GO" id="GO:0033328">
    <property type="term" value="F:peroxisome membrane targeting sequence binding"/>
    <property type="evidence" value="ECO:0007669"/>
    <property type="project" value="TreeGrafter"/>
</dbReference>
<dbReference type="FunCoup" id="A0A194WWS9">
    <property type="interactions" value="267"/>
</dbReference>
<dbReference type="PANTHER" id="PTHR12774">
    <property type="entry name" value="PEROXISOMAL BIOGENESIS FACTOR 19"/>
    <property type="match status" value="1"/>
</dbReference>
<feature type="compositionally biased region" description="Acidic residues" evidence="1">
    <location>
        <begin position="45"/>
        <end position="66"/>
    </location>
</feature>
<evidence type="ECO:0000313" key="2">
    <source>
        <dbReference type="EMBL" id="KUJ12139.1"/>
    </source>
</evidence>
<dbReference type="KEGG" id="psco:LY89DRAFT_223202"/>
<dbReference type="Proteomes" id="UP000070700">
    <property type="component" value="Unassembled WGS sequence"/>
</dbReference>
<dbReference type="OrthoDB" id="21292at2759"/>
<sequence length="354" mass="38050">MSTTDMEKKADDLEGLAETSGKIMEKEKETASKPTAEAAKSEDVAPTEDIPDPDEDDLDDLDDMLDEFSPSKPEPTPPKAASGAGASGPGRPPAPTTDLLPNDISDEDFAKQFQAGMAELMGEMDTSPDMAAQFENLLKELGGAAALGEAAGLGPAPPIPTSSKEKGPSTKAKAGPSAGTNAAEESFQETIKKTMERMQSSGDQATAAAASENTDDVLAEMMKAMQSGALGGEGGEEEFSKMLLGMMEQLTNKEILYEPMKELDDKFPDWMEKNKDKVAEADLKRYKEQQIYVREIVKRFELKTYKDENAVDREYIVERMQKMQAAGSPPPDLVGDMAAAQEAFGAPEESCPTQ</sequence>
<feature type="region of interest" description="Disordered" evidence="1">
    <location>
        <begin position="149"/>
        <end position="212"/>
    </location>
</feature>
<dbReference type="InterPro" id="IPR006708">
    <property type="entry name" value="Pex19"/>
</dbReference>
<dbReference type="PANTHER" id="PTHR12774:SF2">
    <property type="entry name" value="PEROXISOMAL BIOGENESIS FACTOR 19"/>
    <property type="match status" value="1"/>
</dbReference>
<name>A0A194WWS9_MOLSC</name>
<feature type="region of interest" description="Disordered" evidence="1">
    <location>
        <begin position="323"/>
        <end position="354"/>
    </location>
</feature>
<dbReference type="RefSeq" id="XP_018066494.1">
    <property type="nucleotide sequence ID" value="XM_018205968.1"/>
</dbReference>
<evidence type="ECO:0000256" key="1">
    <source>
        <dbReference type="SAM" id="MobiDB-lite"/>
    </source>
</evidence>
<dbReference type="EMBL" id="KQ947425">
    <property type="protein sequence ID" value="KUJ12139.1"/>
    <property type="molecule type" value="Genomic_DNA"/>
</dbReference>
<protein>
    <submittedName>
        <fullName evidence="2">Pex19-domain-containing protein</fullName>
    </submittedName>
</protein>
<organism evidence="2 3">
    <name type="scientific">Mollisia scopiformis</name>
    <name type="common">Conifer needle endophyte fungus</name>
    <name type="synonym">Phialocephala scopiformis</name>
    <dbReference type="NCBI Taxonomy" id="149040"/>
    <lineage>
        <taxon>Eukaryota</taxon>
        <taxon>Fungi</taxon>
        <taxon>Dikarya</taxon>
        <taxon>Ascomycota</taxon>
        <taxon>Pezizomycotina</taxon>
        <taxon>Leotiomycetes</taxon>
        <taxon>Helotiales</taxon>
        <taxon>Mollisiaceae</taxon>
        <taxon>Mollisia</taxon>
    </lineage>
</organism>
<dbReference type="Gene3D" id="1.20.120.900">
    <property type="entry name" value="Pex19, mPTS binding domain"/>
    <property type="match status" value="1"/>
</dbReference>
<dbReference type="STRING" id="149040.A0A194WWS9"/>
<dbReference type="AlphaFoldDB" id="A0A194WWS9"/>
<keyword evidence="3" id="KW-1185">Reference proteome</keyword>
<dbReference type="GO" id="GO:0045046">
    <property type="term" value="P:protein import into peroxisome membrane"/>
    <property type="evidence" value="ECO:0007669"/>
    <property type="project" value="TreeGrafter"/>
</dbReference>
<feature type="compositionally biased region" description="Basic and acidic residues" evidence="1">
    <location>
        <begin position="1"/>
        <end position="12"/>
    </location>
</feature>
<dbReference type="Pfam" id="PF04614">
    <property type="entry name" value="Pex19"/>
    <property type="match status" value="1"/>
</dbReference>
<proteinExistence type="predicted"/>
<reference evidence="2 3" key="1">
    <citation type="submission" date="2015-10" db="EMBL/GenBank/DDBJ databases">
        <title>Full genome of DAOMC 229536 Phialocephala scopiformis, a fungal endophyte of spruce producing the potent anti-insectan compound rugulosin.</title>
        <authorList>
            <consortium name="DOE Joint Genome Institute"/>
            <person name="Walker A.K."/>
            <person name="Frasz S.L."/>
            <person name="Seifert K.A."/>
            <person name="Miller J.D."/>
            <person name="Mondo S.J."/>
            <person name="Labutti K."/>
            <person name="Lipzen A."/>
            <person name="Dockter R."/>
            <person name="Kennedy M."/>
            <person name="Grigoriev I.V."/>
            <person name="Spatafora J.W."/>
        </authorList>
    </citation>
    <scope>NUCLEOTIDE SEQUENCE [LARGE SCALE GENOMIC DNA]</scope>
    <source>
        <strain evidence="2 3">CBS 120377</strain>
    </source>
</reference>
<dbReference type="GeneID" id="28815694"/>
<dbReference type="GO" id="GO:0005778">
    <property type="term" value="C:peroxisomal membrane"/>
    <property type="evidence" value="ECO:0007669"/>
    <property type="project" value="TreeGrafter"/>
</dbReference>
<accession>A0A194WWS9</accession>
<evidence type="ECO:0000313" key="3">
    <source>
        <dbReference type="Proteomes" id="UP000070700"/>
    </source>
</evidence>
<gene>
    <name evidence="2" type="ORF">LY89DRAFT_223202</name>
</gene>
<dbReference type="InParanoid" id="A0A194WWS9"/>